<organism evidence="2 3">
    <name type="scientific">Cyclonatronum proteinivorum</name>
    <dbReference type="NCBI Taxonomy" id="1457365"/>
    <lineage>
        <taxon>Bacteria</taxon>
        <taxon>Pseudomonadati</taxon>
        <taxon>Balneolota</taxon>
        <taxon>Balneolia</taxon>
        <taxon>Balneolales</taxon>
        <taxon>Cyclonatronaceae</taxon>
        <taxon>Cyclonatronum</taxon>
    </lineage>
</organism>
<dbReference type="EMBL" id="CP027806">
    <property type="protein sequence ID" value="AXJ00553.1"/>
    <property type="molecule type" value="Genomic_DNA"/>
</dbReference>
<dbReference type="Proteomes" id="UP000254808">
    <property type="component" value="Chromosome"/>
</dbReference>
<dbReference type="SUPFAM" id="SSF56317">
    <property type="entry name" value="Carbon-nitrogen hydrolase"/>
    <property type="match status" value="1"/>
</dbReference>
<dbReference type="KEGG" id="cprv:CYPRO_1296"/>
<evidence type="ECO:0000256" key="1">
    <source>
        <dbReference type="SAM" id="Phobius"/>
    </source>
</evidence>
<sequence>MPCAAWVSSGGPDALCMADPLLDYDGCWSAYKLKTSIIGMKNYTRLRSVEARKSVAKSSTTGFSFFTNPFGEVLEIIDPFTVGYSVGTVPLRQGLSFYSRYPTLFPVMCLIILVIITFKKPKRNPKKQSKSKKIKR</sequence>
<keyword evidence="3" id="KW-1185">Reference proteome</keyword>
<reference evidence="2 3" key="1">
    <citation type="submission" date="2018-03" db="EMBL/GenBank/DDBJ databases">
        <title>Phenotypic and genomic properties of Cyclonatronum proteinivorum gen. nov., sp. nov., a haloalkaliphilic bacteroidete from soda lakes possessing Na+-translocating rhodopsin.</title>
        <authorList>
            <person name="Toshchakov S.V."/>
            <person name="Korzhenkov A."/>
            <person name="Samarov N.I."/>
            <person name="Kublanov I.V."/>
            <person name="Muntyan M.S."/>
            <person name="Sorokin D.Y."/>
        </authorList>
    </citation>
    <scope>NUCLEOTIDE SEQUENCE [LARGE SCALE GENOMIC DNA]</scope>
    <source>
        <strain evidence="2 3">Omega</strain>
    </source>
</reference>
<dbReference type="InterPro" id="IPR036526">
    <property type="entry name" value="C-N_Hydrolase_sf"/>
</dbReference>
<evidence type="ECO:0000313" key="3">
    <source>
        <dbReference type="Proteomes" id="UP000254808"/>
    </source>
</evidence>
<accession>A0A345UJA1</accession>
<feature type="transmembrane region" description="Helical" evidence="1">
    <location>
        <begin position="101"/>
        <end position="118"/>
    </location>
</feature>
<proteinExistence type="predicted"/>
<name>A0A345UJA1_9BACT</name>
<dbReference type="AlphaFoldDB" id="A0A345UJA1"/>
<gene>
    <name evidence="2" type="ORF">CYPRO_1296</name>
</gene>
<protein>
    <submittedName>
        <fullName evidence="2">Uncharacterized protein</fullName>
    </submittedName>
</protein>
<evidence type="ECO:0000313" key="2">
    <source>
        <dbReference type="EMBL" id="AXJ00553.1"/>
    </source>
</evidence>
<keyword evidence="1" id="KW-0472">Membrane</keyword>
<keyword evidence="1" id="KW-1133">Transmembrane helix</keyword>
<keyword evidence="1" id="KW-0812">Transmembrane</keyword>